<feature type="domain" description="GH16" evidence="2">
    <location>
        <begin position="17"/>
        <end position="294"/>
    </location>
</feature>
<comment type="similarity">
    <text evidence="1">Belongs to the glycosyl hydrolase 16 family.</text>
</comment>
<reference evidence="3 4" key="1">
    <citation type="submission" date="2016-11" db="EMBL/GenBank/DDBJ databases">
        <authorList>
            <person name="Jaros S."/>
            <person name="Januszkiewicz K."/>
            <person name="Wedrychowicz H."/>
        </authorList>
    </citation>
    <scope>NUCLEOTIDE SEQUENCE [LARGE SCALE GENOMIC DNA]</scope>
    <source>
        <strain evidence="3 4">CGMCC 1.6102</strain>
    </source>
</reference>
<dbReference type="SUPFAM" id="SSF49899">
    <property type="entry name" value="Concanavalin A-like lectins/glucanases"/>
    <property type="match status" value="1"/>
</dbReference>
<evidence type="ECO:0000256" key="1">
    <source>
        <dbReference type="ARBA" id="ARBA00006865"/>
    </source>
</evidence>
<evidence type="ECO:0000313" key="3">
    <source>
        <dbReference type="EMBL" id="SHM87390.1"/>
    </source>
</evidence>
<keyword evidence="4" id="KW-1185">Reference proteome</keyword>
<dbReference type="InterPro" id="IPR013320">
    <property type="entry name" value="ConA-like_dom_sf"/>
</dbReference>
<keyword evidence="3" id="KW-0378">Hydrolase</keyword>
<dbReference type="Pfam" id="PF00722">
    <property type="entry name" value="Glyco_hydro_16"/>
    <property type="match status" value="1"/>
</dbReference>
<dbReference type="OrthoDB" id="9809583at2"/>
<dbReference type="CDD" id="cd00413">
    <property type="entry name" value="Glyco_hydrolase_16"/>
    <property type="match status" value="1"/>
</dbReference>
<evidence type="ECO:0000259" key="2">
    <source>
        <dbReference type="PROSITE" id="PS51762"/>
    </source>
</evidence>
<proteinExistence type="inferred from homology"/>
<dbReference type="AlphaFoldDB" id="A0A1M7MAT6"/>
<evidence type="ECO:0000313" key="4">
    <source>
        <dbReference type="Proteomes" id="UP000184513"/>
    </source>
</evidence>
<dbReference type="Gene3D" id="2.60.120.200">
    <property type="match status" value="1"/>
</dbReference>
<dbReference type="GO" id="GO:0004553">
    <property type="term" value="F:hydrolase activity, hydrolyzing O-glycosyl compounds"/>
    <property type="evidence" value="ECO:0007669"/>
    <property type="project" value="InterPro"/>
</dbReference>
<organism evidence="3 4">
    <name type="scientific">Cyclobacterium lianum</name>
    <dbReference type="NCBI Taxonomy" id="388280"/>
    <lineage>
        <taxon>Bacteria</taxon>
        <taxon>Pseudomonadati</taxon>
        <taxon>Bacteroidota</taxon>
        <taxon>Cytophagia</taxon>
        <taxon>Cytophagales</taxon>
        <taxon>Cyclobacteriaceae</taxon>
        <taxon>Cyclobacterium</taxon>
    </lineage>
</organism>
<name>A0A1M7MAT6_9BACT</name>
<dbReference type="PROSITE" id="PS51762">
    <property type="entry name" value="GH16_2"/>
    <property type="match status" value="1"/>
</dbReference>
<dbReference type="STRING" id="388280.SAMN04488057_104174"/>
<dbReference type="RefSeq" id="WP_073093971.1">
    <property type="nucleotide sequence ID" value="NZ_FRCY01000004.1"/>
</dbReference>
<dbReference type="EMBL" id="FRCY01000004">
    <property type="protein sequence ID" value="SHM87390.1"/>
    <property type="molecule type" value="Genomic_DNA"/>
</dbReference>
<dbReference type="InterPro" id="IPR000757">
    <property type="entry name" value="Beta-glucanase-like"/>
</dbReference>
<sequence length="297" mass="34185">MKPSILLAILFLIPLVTISQTGKYHDPFTEDFSDSTSAYFRYGSTGNKTDFKYKLGVSSPTEKNTKILSFKIDPTDSAGAGRGPEIISRKFTHFGTYSARLKVPEVKDIQPNVGAVVGYFTYHVDSIPGLSEIDFEWLLADPSIIYVGTWTGHNGELKRVGRIINMAEGLIYSTVYREDHNEIREALTGMQNQPGQIPALEGFDASKQFYTYGFDWYPDRIRWWMLHPVSGEKITLWDYQGTERGIPQHRSRYRMNFWHTDNWSVHTNPLSTEKPLHPYELEVDWMSYEPFEDTSKQ</sequence>
<protein>
    <submittedName>
        <fullName evidence="3">Glycosyl hydrolases family 16</fullName>
    </submittedName>
</protein>
<accession>A0A1M7MAT6</accession>
<dbReference type="GO" id="GO:0005975">
    <property type="term" value="P:carbohydrate metabolic process"/>
    <property type="evidence" value="ECO:0007669"/>
    <property type="project" value="InterPro"/>
</dbReference>
<gene>
    <name evidence="3" type="ORF">SAMN04488057_104174</name>
</gene>
<dbReference type="Proteomes" id="UP000184513">
    <property type="component" value="Unassembled WGS sequence"/>
</dbReference>